<dbReference type="EMBL" id="QQAZ01000006">
    <property type="protein sequence ID" value="RDI49754.1"/>
    <property type="molecule type" value="Genomic_DNA"/>
</dbReference>
<dbReference type="OrthoDB" id="9809391at2"/>
<dbReference type="STRING" id="1210089.GCA_001613165_02357"/>
<evidence type="ECO:0000256" key="1">
    <source>
        <dbReference type="ARBA" id="ARBA00023125"/>
    </source>
</evidence>
<dbReference type="RefSeq" id="WP_084519448.1">
    <property type="nucleotide sequence ID" value="NZ_QQAZ01000006.1"/>
</dbReference>
<dbReference type="GO" id="GO:0003700">
    <property type="term" value="F:DNA-binding transcription factor activity"/>
    <property type="evidence" value="ECO:0007669"/>
    <property type="project" value="InterPro"/>
</dbReference>
<sequence>MRRTALGIGELAEVTGVPVRTIRYYSDEGILESVRSSGGHRRYAPAAVDRLALVRRLRGLGLGLPAIASVLEGERSIAEAVAAERTAVDDQLTVLAWRRARLAAVEGTVAGDISGCVELLAAVEDPIAARDAVIAFWRRLFDGRLPADLFDSFVEMCVPAPPREPTVEQAVAYAELVGLIGNRSLTGRLVTRMHLGHRPTGADTALLAGVGEACQLAEPLVRAGARPGPGAVLDHFVASHAAARKVGDTPEFRRFLLDYLAAERDPGTLRYWQLVGELTDAPVTLGTLQLWLLDGLARSVDAEAHTLPGARAAGLGEPSLPSPV</sequence>
<comment type="caution">
    <text evidence="3">The sequence shown here is derived from an EMBL/GenBank/DDBJ whole genome shotgun (WGS) entry which is preliminary data.</text>
</comment>
<dbReference type="PANTHER" id="PTHR30204">
    <property type="entry name" value="REDOX-CYCLING DRUG-SENSING TRANSCRIPTIONAL ACTIVATOR SOXR"/>
    <property type="match status" value="1"/>
</dbReference>
<organism evidence="3 4">
    <name type="scientific">Nocardia mexicana</name>
    <dbReference type="NCBI Taxonomy" id="279262"/>
    <lineage>
        <taxon>Bacteria</taxon>
        <taxon>Bacillati</taxon>
        <taxon>Actinomycetota</taxon>
        <taxon>Actinomycetes</taxon>
        <taxon>Mycobacteriales</taxon>
        <taxon>Nocardiaceae</taxon>
        <taxon>Nocardia</taxon>
    </lineage>
</organism>
<evidence type="ECO:0000313" key="4">
    <source>
        <dbReference type="Proteomes" id="UP000255355"/>
    </source>
</evidence>
<dbReference type="Proteomes" id="UP000255355">
    <property type="component" value="Unassembled WGS sequence"/>
</dbReference>
<dbReference type="InterPro" id="IPR000551">
    <property type="entry name" value="MerR-type_HTH_dom"/>
</dbReference>
<protein>
    <submittedName>
        <fullName evidence="3">DNA-binding transcriptional MerR regulator</fullName>
    </submittedName>
</protein>
<dbReference type="InterPro" id="IPR009061">
    <property type="entry name" value="DNA-bd_dom_put_sf"/>
</dbReference>
<dbReference type="Gene3D" id="1.10.1660.10">
    <property type="match status" value="1"/>
</dbReference>
<name>A0A370H251_9NOCA</name>
<dbReference type="InterPro" id="IPR047057">
    <property type="entry name" value="MerR_fam"/>
</dbReference>
<keyword evidence="4" id="KW-1185">Reference proteome</keyword>
<dbReference type="SUPFAM" id="SSF46955">
    <property type="entry name" value="Putative DNA-binding domain"/>
    <property type="match status" value="1"/>
</dbReference>
<accession>A0A370H251</accession>
<dbReference type="SMART" id="SM00422">
    <property type="entry name" value="HTH_MERR"/>
    <property type="match status" value="1"/>
</dbReference>
<proteinExistence type="predicted"/>
<feature type="domain" description="HTH merR-type" evidence="2">
    <location>
        <begin position="5"/>
        <end position="73"/>
    </location>
</feature>
<gene>
    <name evidence="3" type="ORF">DFR68_106191</name>
</gene>
<dbReference type="Pfam" id="PF13411">
    <property type="entry name" value="MerR_1"/>
    <property type="match status" value="1"/>
</dbReference>
<dbReference type="GO" id="GO:0003677">
    <property type="term" value="F:DNA binding"/>
    <property type="evidence" value="ECO:0007669"/>
    <property type="project" value="UniProtKB-KW"/>
</dbReference>
<evidence type="ECO:0000313" key="3">
    <source>
        <dbReference type="EMBL" id="RDI49754.1"/>
    </source>
</evidence>
<dbReference type="AlphaFoldDB" id="A0A370H251"/>
<dbReference type="CDD" id="cd00592">
    <property type="entry name" value="HTH_MerR-like"/>
    <property type="match status" value="1"/>
</dbReference>
<reference evidence="3 4" key="1">
    <citation type="submission" date="2018-07" db="EMBL/GenBank/DDBJ databases">
        <title>Genomic Encyclopedia of Type Strains, Phase IV (KMG-IV): sequencing the most valuable type-strain genomes for metagenomic binning, comparative biology and taxonomic classification.</title>
        <authorList>
            <person name="Goeker M."/>
        </authorList>
    </citation>
    <scope>NUCLEOTIDE SEQUENCE [LARGE SCALE GENOMIC DNA]</scope>
    <source>
        <strain evidence="3 4">DSM 44952</strain>
    </source>
</reference>
<dbReference type="PRINTS" id="PR00040">
    <property type="entry name" value="HTHMERR"/>
</dbReference>
<evidence type="ECO:0000259" key="2">
    <source>
        <dbReference type="PROSITE" id="PS50937"/>
    </source>
</evidence>
<keyword evidence="1 3" id="KW-0238">DNA-binding</keyword>
<dbReference type="PROSITE" id="PS50937">
    <property type="entry name" value="HTH_MERR_2"/>
    <property type="match status" value="1"/>
</dbReference>
<dbReference type="PANTHER" id="PTHR30204:SF93">
    <property type="entry name" value="HTH MERR-TYPE DOMAIN-CONTAINING PROTEIN"/>
    <property type="match status" value="1"/>
</dbReference>